<gene>
    <name evidence="3" type="ORF">DU428_10120</name>
</gene>
<keyword evidence="2" id="KW-1133">Transmembrane helix</keyword>
<evidence type="ECO:0000313" key="4">
    <source>
        <dbReference type="Proteomes" id="UP000252249"/>
    </source>
</evidence>
<evidence type="ECO:0000256" key="1">
    <source>
        <dbReference type="SAM" id="MobiDB-lite"/>
    </source>
</evidence>
<dbReference type="Proteomes" id="UP000252249">
    <property type="component" value="Unassembled WGS sequence"/>
</dbReference>
<evidence type="ECO:0000313" key="3">
    <source>
        <dbReference type="EMBL" id="RCU57283.1"/>
    </source>
</evidence>
<feature type="transmembrane region" description="Helical" evidence="2">
    <location>
        <begin position="12"/>
        <end position="31"/>
    </location>
</feature>
<keyword evidence="4" id="KW-1185">Reference proteome</keyword>
<evidence type="ECO:0000256" key="2">
    <source>
        <dbReference type="SAM" id="Phobius"/>
    </source>
</evidence>
<proteinExistence type="predicted"/>
<feature type="region of interest" description="Disordered" evidence="1">
    <location>
        <begin position="59"/>
        <end position="88"/>
    </location>
</feature>
<feature type="compositionally biased region" description="Basic and acidic residues" evidence="1">
    <location>
        <begin position="164"/>
        <end position="174"/>
    </location>
</feature>
<feature type="region of interest" description="Disordered" evidence="1">
    <location>
        <begin position="129"/>
        <end position="188"/>
    </location>
</feature>
<accession>A0A368P4A2</accession>
<dbReference type="RefSeq" id="WP_072351370.1">
    <property type="nucleotide sequence ID" value="NZ_JAWVXR010000005.1"/>
</dbReference>
<name>A0A368P4A2_9FLAO</name>
<sequence length="283" mass="30151">MKYFNTKHEKDSAKITALVALIILLLIFVVGPKYMDPPEEYGVAINFGTTDFGSGDVQPTKPVKSEDININKPAETEPTEAAEPTKAPEVAEEVLTQETEEAVAIKKQKEAEAKAKAIADAKAKAEADRIAKEKREQEEKKKKLDALIGGVSNSEGSESGSEGDDNKAGDKGQLDGDPYAPSYFGDPGTGSGGVGYGLNGRGKPSKQVYKQDCNESGMVIVRIVVDRSGRVTEAVPGVKGTTNTAACLLEPAKKIALSHKWRADSKAPAKQVGFVKVNFNLGQ</sequence>
<feature type="compositionally biased region" description="Basic and acidic residues" evidence="1">
    <location>
        <begin position="129"/>
        <end position="145"/>
    </location>
</feature>
<protein>
    <submittedName>
        <fullName evidence="3">Energy transducer TonB</fullName>
    </submittedName>
</protein>
<reference evidence="3 4" key="1">
    <citation type="submission" date="2018-07" db="EMBL/GenBank/DDBJ databases">
        <title>Oceanihabitans testaceum sp. nov., isolated from marine sediment.</title>
        <authorList>
            <person name="Li C.-M."/>
        </authorList>
    </citation>
    <scope>NUCLEOTIDE SEQUENCE [LARGE SCALE GENOMIC DNA]</scope>
    <source>
        <strain evidence="3 4">S9-10</strain>
    </source>
</reference>
<keyword evidence="2" id="KW-0812">Transmembrane</keyword>
<dbReference type="EMBL" id="QPIG01000003">
    <property type="protein sequence ID" value="RCU57283.1"/>
    <property type="molecule type" value="Genomic_DNA"/>
</dbReference>
<keyword evidence="2" id="KW-0472">Membrane</keyword>
<comment type="caution">
    <text evidence="3">The sequence shown here is derived from an EMBL/GenBank/DDBJ whole genome shotgun (WGS) entry which is preliminary data.</text>
</comment>
<feature type="compositionally biased region" description="Low complexity" evidence="1">
    <location>
        <begin position="149"/>
        <end position="160"/>
    </location>
</feature>
<dbReference type="OrthoDB" id="676306at2"/>
<dbReference type="AlphaFoldDB" id="A0A368P4A2"/>
<feature type="compositionally biased region" description="Low complexity" evidence="1">
    <location>
        <begin position="79"/>
        <end position="88"/>
    </location>
</feature>
<organism evidence="3 4">
    <name type="scientific">Oceanihabitans sediminis</name>
    <dbReference type="NCBI Taxonomy" id="1812012"/>
    <lineage>
        <taxon>Bacteria</taxon>
        <taxon>Pseudomonadati</taxon>
        <taxon>Bacteroidota</taxon>
        <taxon>Flavobacteriia</taxon>
        <taxon>Flavobacteriales</taxon>
        <taxon>Flavobacteriaceae</taxon>
        <taxon>Oceanihabitans</taxon>
    </lineage>
</organism>